<dbReference type="PANTHER" id="PTHR43179:SF12">
    <property type="entry name" value="GALACTOFURANOSYLTRANSFERASE GLFT2"/>
    <property type="match status" value="1"/>
</dbReference>
<evidence type="ECO:0000313" key="6">
    <source>
        <dbReference type="EMBL" id="RAJ77449.1"/>
    </source>
</evidence>
<keyword evidence="2" id="KW-0328">Glycosyltransferase</keyword>
<gene>
    <name evidence="6" type="ORF">CLV59_107216</name>
</gene>
<dbReference type="SUPFAM" id="SSF53448">
    <property type="entry name" value="Nucleotide-diphospho-sugar transferases"/>
    <property type="match status" value="1"/>
</dbReference>
<dbReference type="InterPro" id="IPR001173">
    <property type="entry name" value="Glyco_trans_2-like"/>
</dbReference>
<dbReference type="EMBL" id="QLMA01000007">
    <property type="protein sequence ID" value="RAJ77449.1"/>
    <property type="molecule type" value="Genomic_DNA"/>
</dbReference>
<dbReference type="GO" id="GO:0016757">
    <property type="term" value="F:glycosyltransferase activity"/>
    <property type="evidence" value="ECO:0007669"/>
    <property type="project" value="UniProtKB-KW"/>
</dbReference>
<evidence type="ECO:0000259" key="5">
    <source>
        <dbReference type="Pfam" id="PF00535"/>
    </source>
</evidence>
<proteinExistence type="inferred from homology"/>
<comment type="caution">
    <text evidence="6">The sequence shown here is derived from an EMBL/GenBank/DDBJ whole genome shotgun (WGS) entry which is preliminary data.</text>
</comment>
<dbReference type="Gene3D" id="3.90.550.10">
    <property type="entry name" value="Spore Coat Polysaccharide Biosynthesis Protein SpsA, Chain A"/>
    <property type="match status" value="1"/>
</dbReference>
<dbReference type="OrthoDB" id="633659at2"/>
<keyword evidence="4" id="KW-0812">Transmembrane</keyword>
<evidence type="ECO:0000313" key="7">
    <source>
        <dbReference type="Proteomes" id="UP000249819"/>
    </source>
</evidence>
<feature type="transmembrane region" description="Helical" evidence="4">
    <location>
        <begin position="301"/>
        <end position="320"/>
    </location>
</feature>
<evidence type="ECO:0000256" key="4">
    <source>
        <dbReference type="SAM" id="Phobius"/>
    </source>
</evidence>
<accession>A0A327VTW7</accession>
<dbReference type="Pfam" id="PF00535">
    <property type="entry name" value="Glycos_transf_2"/>
    <property type="match status" value="1"/>
</dbReference>
<protein>
    <submittedName>
        <fullName evidence="6">GT2 family glycosyltransferase</fullName>
    </submittedName>
</protein>
<reference evidence="6 7" key="1">
    <citation type="submission" date="2018-06" db="EMBL/GenBank/DDBJ databases">
        <title>Genomic Encyclopedia of Archaeal and Bacterial Type Strains, Phase II (KMG-II): from individual species to whole genera.</title>
        <authorList>
            <person name="Goeker M."/>
        </authorList>
    </citation>
    <scope>NUCLEOTIDE SEQUENCE [LARGE SCALE GENOMIC DNA]</scope>
    <source>
        <strain evidence="6 7">DSM 29821</strain>
    </source>
</reference>
<evidence type="ECO:0000256" key="2">
    <source>
        <dbReference type="ARBA" id="ARBA00022676"/>
    </source>
</evidence>
<keyword evidence="4" id="KW-0472">Membrane</keyword>
<keyword evidence="3 6" id="KW-0808">Transferase</keyword>
<dbReference type="PANTHER" id="PTHR43179">
    <property type="entry name" value="RHAMNOSYLTRANSFERASE WBBL"/>
    <property type="match status" value="1"/>
</dbReference>
<dbReference type="InterPro" id="IPR029044">
    <property type="entry name" value="Nucleotide-diphossugar_trans"/>
</dbReference>
<dbReference type="RefSeq" id="WP_111594039.1">
    <property type="nucleotide sequence ID" value="NZ_QLMA01000007.1"/>
</dbReference>
<dbReference type="AlphaFoldDB" id="A0A327VTW7"/>
<keyword evidence="4" id="KW-1133">Transmembrane helix</keyword>
<feature type="transmembrane region" description="Helical" evidence="4">
    <location>
        <begin position="268"/>
        <end position="289"/>
    </location>
</feature>
<evidence type="ECO:0000256" key="3">
    <source>
        <dbReference type="ARBA" id="ARBA00022679"/>
    </source>
</evidence>
<feature type="transmembrane region" description="Helical" evidence="4">
    <location>
        <begin position="240"/>
        <end position="262"/>
    </location>
</feature>
<feature type="transmembrane region" description="Helical" evidence="4">
    <location>
        <begin position="353"/>
        <end position="370"/>
    </location>
</feature>
<name>A0A327VTW7_9BACT</name>
<sequence length="371" mass="42211">MSVSSLDIIIPSFRPAANYLLPILNLAKPPDIRIRYFLVVDNPTATIPESIKEREGPDLNIIHHQQNQGAAVSRNDGIEAGHAPWMLFLDDDILVPENLLFTYIHAIATHPQEIGFIGLIRMPAPGTAFTEAIRASGSMDIFTVAEKKENHAWGATANIMIRRSALGDIRFSELYPRAGGGEDIDFFLKVRAHNHYRNFKSLPEAAVLHPWWNQEKVNIQRPFRYGIGGSWLAQLNPQYVYYDLLNTPELLLLLIFGSVAAAVWKPQLIPGLLFILLGIIIVELVANMIQALKRRAPLRPAVFFYVLLLRLSFQSGLLWGNLSRGRLTGMGERFNDDGKIRKLNFYRLNSYKITKWIGYPLVCWLAFRYWF</sequence>
<dbReference type="Proteomes" id="UP000249819">
    <property type="component" value="Unassembled WGS sequence"/>
</dbReference>
<keyword evidence="7" id="KW-1185">Reference proteome</keyword>
<feature type="domain" description="Glycosyltransferase 2-like" evidence="5">
    <location>
        <begin position="8"/>
        <end position="167"/>
    </location>
</feature>
<comment type="similarity">
    <text evidence="1">Belongs to the glycosyltransferase 2 family.</text>
</comment>
<organism evidence="6 7">
    <name type="scientific">Chitinophaga dinghuensis</name>
    <dbReference type="NCBI Taxonomy" id="1539050"/>
    <lineage>
        <taxon>Bacteria</taxon>
        <taxon>Pseudomonadati</taxon>
        <taxon>Bacteroidota</taxon>
        <taxon>Chitinophagia</taxon>
        <taxon>Chitinophagales</taxon>
        <taxon>Chitinophagaceae</taxon>
        <taxon>Chitinophaga</taxon>
    </lineage>
</organism>
<evidence type="ECO:0000256" key="1">
    <source>
        <dbReference type="ARBA" id="ARBA00006739"/>
    </source>
</evidence>